<feature type="compositionally biased region" description="Low complexity" evidence="4">
    <location>
        <begin position="275"/>
        <end position="284"/>
    </location>
</feature>
<organism evidence="7 8">
    <name type="scientific">Candidula unifasciata</name>
    <dbReference type="NCBI Taxonomy" id="100452"/>
    <lineage>
        <taxon>Eukaryota</taxon>
        <taxon>Metazoa</taxon>
        <taxon>Spiralia</taxon>
        <taxon>Lophotrochozoa</taxon>
        <taxon>Mollusca</taxon>
        <taxon>Gastropoda</taxon>
        <taxon>Heterobranchia</taxon>
        <taxon>Euthyneura</taxon>
        <taxon>Panpulmonata</taxon>
        <taxon>Eupulmonata</taxon>
        <taxon>Stylommatophora</taxon>
        <taxon>Helicina</taxon>
        <taxon>Helicoidea</taxon>
        <taxon>Geomitridae</taxon>
        <taxon>Candidula</taxon>
    </lineage>
</organism>
<gene>
    <name evidence="7" type="ORF">CUNI_LOCUS7830</name>
</gene>
<dbReference type="GO" id="GO:0005882">
    <property type="term" value="C:intermediate filament"/>
    <property type="evidence" value="ECO:0007669"/>
    <property type="project" value="TreeGrafter"/>
</dbReference>
<feature type="compositionally biased region" description="Basic and acidic residues" evidence="4">
    <location>
        <begin position="218"/>
        <end position="235"/>
    </location>
</feature>
<feature type="domain" description="GAR" evidence="6">
    <location>
        <begin position="149"/>
        <end position="221"/>
    </location>
</feature>
<keyword evidence="8" id="KW-1185">Reference proteome</keyword>
<evidence type="ECO:0000256" key="1">
    <source>
        <dbReference type="ARBA" id="ARBA00004245"/>
    </source>
</evidence>
<proteinExistence type="predicted"/>
<dbReference type="PROSITE" id="PS50222">
    <property type="entry name" value="EF_HAND_2"/>
    <property type="match status" value="2"/>
</dbReference>
<dbReference type="PROSITE" id="PS51460">
    <property type="entry name" value="GAR"/>
    <property type="match status" value="1"/>
</dbReference>
<dbReference type="Pfam" id="PF13499">
    <property type="entry name" value="EF-hand_7"/>
    <property type="match status" value="1"/>
</dbReference>
<dbReference type="SMART" id="SM00243">
    <property type="entry name" value="GAS2"/>
    <property type="match status" value="1"/>
</dbReference>
<dbReference type="Pfam" id="PF02187">
    <property type="entry name" value="GAS2"/>
    <property type="match status" value="1"/>
</dbReference>
<dbReference type="Proteomes" id="UP000678393">
    <property type="component" value="Unassembled WGS sequence"/>
</dbReference>
<evidence type="ECO:0000259" key="6">
    <source>
        <dbReference type="PROSITE" id="PS51460"/>
    </source>
</evidence>
<dbReference type="PANTHER" id="PTHR23169:SF23">
    <property type="entry name" value="SHORT STOP, ISOFORM H"/>
    <property type="match status" value="1"/>
</dbReference>
<dbReference type="SMART" id="SM00054">
    <property type="entry name" value="EFh"/>
    <property type="match status" value="2"/>
</dbReference>
<dbReference type="Gene3D" id="3.30.920.20">
    <property type="entry name" value="Gas2-like domain"/>
    <property type="match status" value="1"/>
</dbReference>
<dbReference type="GO" id="GO:0005737">
    <property type="term" value="C:cytoplasm"/>
    <property type="evidence" value="ECO:0007669"/>
    <property type="project" value="TreeGrafter"/>
</dbReference>
<dbReference type="SUPFAM" id="SSF143575">
    <property type="entry name" value="GAS2 domain-like"/>
    <property type="match status" value="1"/>
</dbReference>
<feature type="region of interest" description="Disordered" evidence="4">
    <location>
        <begin position="313"/>
        <end position="345"/>
    </location>
</feature>
<comment type="subcellular location">
    <subcellularLocation>
        <location evidence="1">Cytoplasm</location>
        <location evidence="1">Cytoskeleton</location>
    </subcellularLocation>
</comment>
<dbReference type="GO" id="GO:0042060">
    <property type="term" value="P:wound healing"/>
    <property type="evidence" value="ECO:0007669"/>
    <property type="project" value="TreeGrafter"/>
</dbReference>
<comment type="caution">
    <text evidence="7">The sequence shown here is derived from an EMBL/GenBank/DDBJ whole genome shotgun (WGS) entry which is preliminary data.</text>
</comment>
<dbReference type="InterPro" id="IPR003108">
    <property type="entry name" value="GAR_dom"/>
</dbReference>
<dbReference type="OrthoDB" id="2250192at2759"/>
<dbReference type="EMBL" id="CAJHNH020001251">
    <property type="protein sequence ID" value="CAG5122272.1"/>
    <property type="molecule type" value="Genomic_DNA"/>
</dbReference>
<feature type="compositionally biased region" description="Low complexity" evidence="4">
    <location>
        <begin position="365"/>
        <end position="393"/>
    </location>
</feature>
<dbReference type="AlphaFoldDB" id="A0A8S3Z4M6"/>
<feature type="region of interest" description="Disordered" evidence="4">
    <location>
        <begin position="361"/>
        <end position="422"/>
    </location>
</feature>
<keyword evidence="2" id="KW-0963">Cytoplasm</keyword>
<evidence type="ECO:0000313" key="7">
    <source>
        <dbReference type="EMBL" id="CAG5122272.1"/>
    </source>
</evidence>
<accession>A0A8S3Z4M6</accession>
<feature type="domain" description="EF-hand" evidence="5">
    <location>
        <begin position="103"/>
        <end position="138"/>
    </location>
</feature>
<sequence length="422" mass="47884">NVKLNEFEGGLHSRVLALQSKWRAVWHMSVDRKKRLQDAYETLLEIESFKNFDFDLWRLRYLNWIQSQKFRVTDFFRRQDKDSDGFLDREQFVSGMLKSKFPTTRTELNAVFDMFDNRKRGLIEYKNFVDAVKTDRRNQAKSSSHKAQSDMELIHAEIERELSTCQCRQPFTAEWIDEGKYMFGEKRKLCLVRYLNKTVMVRVGGGWVTLEEFVEQNDPCRGKGRTNLEYHEHSPRPQTSTPNNSYTVRPGSASGRTSPFPTGVRRRPNDTGYASSNSSGSNDSSLRRSRIATSMMNLASNLSLSLGPATETFGSSGNLNRTKRLSNSSSNLSGRKTPTPLSLSSNRRLYSFTPRATTPTVAFGTSIKSRPTTPSISPRTTSTPPRASISTPTKMGMSQATLGPPRQRRLPSTPQTPSQGFR</sequence>
<dbReference type="InterPro" id="IPR011992">
    <property type="entry name" value="EF-hand-dom_pair"/>
</dbReference>
<dbReference type="CDD" id="cd00051">
    <property type="entry name" value="EFh"/>
    <property type="match status" value="1"/>
</dbReference>
<evidence type="ECO:0000313" key="8">
    <source>
        <dbReference type="Proteomes" id="UP000678393"/>
    </source>
</evidence>
<name>A0A8S3Z4M6_9EUPU</name>
<dbReference type="InterPro" id="IPR002048">
    <property type="entry name" value="EF_hand_dom"/>
</dbReference>
<dbReference type="PANTHER" id="PTHR23169">
    <property type="entry name" value="ENVOPLAKIN"/>
    <property type="match status" value="1"/>
</dbReference>
<dbReference type="InterPro" id="IPR043197">
    <property type="entry name" value="Plakin"/>
</dbReference>
<evidence type="ECO:0000256" key="3">
    <source>
        <dbReference type="ARBA" id="ARBA00023212"/>
    </source>
</evidence>
<dbReference type="GO" id="GO:0005198">
    <property type="term" value="F:structural molecule activity"/>
    <property type="evidence" value="ECO:0007669"/>
    <property type="project" value="TreeGrafter"/>
</dbReference>
<evidence type="ECO:0000259" key="5">
    <source>
        <dbReference type="PROSITE" id="PS50222"/>
    </source>
</evidence>
<reference evidence="7" key="1">
    <citation type="submission" date="2021-04" db="EMBL/GenBank/DDBJ databases">
        <authorList>
            <consortium name="Molecular Ecology Group"/>
        </authorList>
    </citation>
    <scope>NUCLEOTIDE SEQUENCE</scope>
</reference>
<feature type="compositionally biased region" description="Polar residues" evidence="4">
    <location>
        <begin position="334"/>
        <end position="345"/>
    </location>
</feature>
<dbReference type="GO" id="GO:0005509">
    <property type="term" value="F:calcium ion binding"/>
    <property type="evidence" value="ECO:0007669"/>
    <property type="project" value="InterPro"/>
</dbReference>
<dbReference type="SUPFAM" id="SSF47473">
    <property type="entry name" value="EF-hand"/>
    <property type="match status" value="1"/>
</dbReference>
<dbReference type="GO" id="GO:0045104">
    <property type="term" value="P:intermediate filament cytoskeleton organization"/>
    <property type="evidence" value="ECO:0007669"/>
    <property type="project" value="InterPro"/>
</dbReference>
<evidence type="ECO:0008006" key="9">
    <source>
        <dbReference type="Google" id="ProtNLM"/>
    </source>
</evidence>
<dbReference type="InterPro" id="IPR036534">
    <property type="entry name" value="GAR_dom_sf"/>
</dbReference>
<evidence type="ECO:0000256" key="4">
    <source>
        <dbReference type="SAM" id="MobiDB-lite"/>
    </source>
</evidence>
<protein>
    <recommendedName>
        <fullName evidence="9">Microtubule-actin cross-linking factor 1</fullName>
    </recommendedName>
</protein>
<dbReference type="GO" id="GO:0008017">
    <property type="term" value="F:microtubule binding"/>
    <property type="evidence" value="ECO:0007669"/>
    <property type="project" value="InterPro"/>
</dbReference>
<keyword evidence="3" id="KW-0206">Cytoskeleton</keyword>
<dbReference type="GO" id="GO:0016020">
    <property type="term" value="C:membrane"/>
    <property type="evidence" value="ECO:0007669"/>
    <property type="project" value="TreeGrafter"/>
</dbReference>
<feature type="domain" description="EF-hand" evidence="5">
    <location>
        <begin position="67"/>
        <end position="102"/>
    </location>
</feature>
<feature type="compositionally biased region" description="Polar residues" evidence="4">
    <location>
        <begin position="410"/>
        <end position="422"/>
    </location>
</feature>
<feature type="region of interest" description="Disordered" evidence="4">
    <location>
        <begin position="218"/>
        <end position="287"/>
    </location>
</feature>
<feature type="non-terminal residue" evidence="7">
    <location>
        <position position="1"/>
    </location>
</feature>
<feature type="compositionally biased region" description="Polar residues" evidence="4">
    <location>
        <begin position="236"/>
        <end position="247"/>
    </location>
</feature>
<evidence type="ECO:0000256" key="2">
    <source>
        <dbReference type="ARBA" id="ARBA00022490"/>
    </source>
</evidence>
<dbReference type="Gene3D" id="1.10.238.10">
    <property type="entry name" value="EF-hand"/>
    <property type="match status" value="1"/>
</dbReference>